<dbReference type="PANTHER" id="PTHR33121">
    <property type="entry name" value="CYCLIC DI-GMP PHOSPHODIESTERASE PDEF"/>
    <property type="match status" value="1"/>
</dbReference>
<evidence type="ECO:0000313" key="6">
    <source>
        <dbReference type="Proteomes" id="UP000252405"/>
    </source>
</evidence>
<dbReference type="CDD" id="cd01949">
    <property type="entry name" value="GGDEF"/>
    <property type="match status" value="1"/>
</dbReference>
<dbReference type="InterPro" id="IPR050706">
    <property type="entry name" value="Cyclic-di-GMP_PDE-like"/>
</dbReference>
<evidence type="ECO:0000313" key="5">
    <source>
        <dbReference type="EMBL" id="RCV87195.1"/>
    </source>
</evidence>
<dbReference type="SMART" id="SM00267">
    <property type="entry name" value="GGDEF"/>
    <property type="match status" value="1"/>
</dbReference>
<dbReference type="Pfam" id="PF00563">
    <property type="entry name" value="EAL"/>
    <property type="match status" value="1"/>
</dbReference>
<dbReference type="InterPro" id="IPR043128">
    <property type="entry name" value="Rev_trsase/Diguanyl_cyclase"/>
</dbReference>
<evidence type="ECO:0000259" key="4">
    <source>
        <dbReference type="PROSITE" id="PS51371"/>
    </source>
</evidence>
<dbReference type="GO" id="GO:0071111">
    <property type="term" value="F:cyclic-guanylate-specific phosphodiesterase activity"/>
    <property type="evidence" value="ECO:0007669"/>
    <property type="project" value="InterPro"/>
</dbReference>
<dbReference type="InterPro" id="IPR035919">
    <property type="entry name" value="EAL_sf"/>
</dbReference>
<feature type="domain" description="CBS" evidence="4">
    <location>
        <begin position="264"/>
        <end position="323"/>
    </location>
</feature>
<dbReference type="PANTHER" id="PTHR33121:SF76">
    <property type="entry name" value="SIGNALING PROTEIN"/>
    <property type="match status" value="1"/>
</dbReference>
<comment type="caution">
    <text evidence="5">The sequence shown here is derived from an EMBL/GenBank/DDBJ whole genome shotgun (WGS) entry which is preliminary data.</text>
</comment>
<dbReference type="AlphaFoldDB" id="A0A368TR45"/>
<evidence type="ECO:0000259" key="3">
    <source>
        <dbReference type="PROSITE" id="PS50887"/>
    </source>
</evidence>
<dbReference type="PROSITE" id="PS50883">
    <property type="entry name" value="EAL"/>
    <property type="match status" value="1"/>
</dbReference>
<dbReference type="SMART" id="SM00052">
    <property type="entry name" value="EAL"/>
    <property type="match status" value="1"/>
</dbReference>
<proteinExistence type="predicted"/>
<feature type="domain" description="EAL" evidence="2">
    <location>
        <begin position="1"/>
        <end position="250"/>
    </location>
</feature>
<dbReference type="SUPFAM" id="SSF54631">
    <property type="entry name" value="CBS-domain pair"/>
    <property type="match status" value="1"/>
</dbReference>
<dbReference type="InterPro" id="IPR000160">
    <property type="entry name" value="GGDEF_dom"/>
</dbReference>
<dbReference type="InterPro" id="IPR029787">
    <property type="entry name" value="Nucleotide_cyclase"/>
</dbReference>
<dbReference type="Pfam" id="PF00990">
    <property type="entry name" value="GGDEF"/>
    <property type="match status" value="1"/>
</dbReference>
<dbReference type="SUPFAM" id="SSF141868">
    <property type="entry name" value="EAL domain-like"/>
    <property type="match status" value="1"/>
</dbReference>
<sequence length="592" mass="66265">MQDAMLLESILCEEKLNTLFQPIVDASGQTIFGYEALVRGPSDSPLHSPLTLFDTAARTGHLVELDLLCRRLAIQRFVSLGLPGQLFLNVMPTSLIECDFREGLTMTFLDSVGMAPERVVIELTEHTPIHDYDLMRQAVAHYRSMGFRVALDDLGAGYSSLRHWAELRPDFVKIDRHFVSDIDHDPLKRQFLQSLLEVSRSLECSVIAEGIETAGEYHCLWTLNCPFLQGYYFSRPSETPPRAISHLLPANNNADSLSQGSAAMVCRHVAPIERGTPVLEVVERFKAQPTIRCLTVVEAGRPIGVVRHHDFLNLFTNPFSHALYARRTIDELLDTHMIVTGESTPLETLSQQITEAASFEQQDFVIVDERLQYLGMGNILDLLREITALQVRSARHANPLTGLPGNVLINEMMTRWLGRGEPFAAIYCDLDNFKAYNDAYGYAHGDQVINALSCLLQQHARGESDFIGHVGGDDFIMIVPIERAQHTCETILSDFEYLAPSFYSQSDRRQGGLWIRNRQGEKTFYPIVTLSIALQPVTSASHGSALDIANSLSELKHRAKLCLGNSLFIDRRHPILRTTEALPLDNEAPAVI</sequence>
<dbReference type="Gene3D" id="3.10.580.10">
    <property type="entry name" value="CBS-domain"/>
    <property type="match status" value="1"/>
</dbReference>
<evidence type="ECO:0000256" key="1">
    <source>
        <dbReference type="PROSITE-ProRule" id="PRU00703"/>
    </source>
</evidence>
<dbReference type="PROSITE" id="PS51371">
    <property type="entry name" value="CBS"/>
    <property type="match status" value="1"/>
</dbReference>
<dbReference type="EMBL" id="QPII01000017">
    <property type="protein sequence ID" value="RCV87195.1"/>
    <property type="molecule type" value="Genomic_DNA"/>
</dbReference>
<keyword evidence="6" id="KW-1185">Reference proteome</keyword>
<keyword evidence="1" id="KW-0129">CBS domain</keyword>
<dbReference type="PROSITE" id="PS50887">
    <property type="entry name" value="GGDEF"/>
    <property type="match status" value="1"/>
</dbReference>
<dbReference type="InterPro" id="IPR000644">
    <property type="entry name" value="CBS_dom"/>
</dbReference>
<evidence type="ECO:0000259" key="2">
    <source>
        <dbReference type="PROSITE" id="PS50883"/>
    </source>
</evidence>
<dbReference type="NCBIfam" id="TIGR00254">
    <property type="entry name" value="GGDEF"/>
    <property type="match status" value="1"/>
</dbReference>
<dbReference type="CDD" id="cd01948">
    <property type="entry name" value="EAL"/>
    <property type="match status" value="1"/>
</dbReference>
<dbReference type="OrthoDB" id="1673646at2"/>
<protein>
    <submittedName>
        <fullName evidence="5">GGDEF domain-containing protein</fullName>
    </submittedName>
</protein>
<dbReference type="Proteomes" id="UP000252405">
    <property type="component" value="Unassembled WGS sequence"/>
</dbReference>
<dbReference type="RefSeq" id="WP_114480409.1">
    <property type="nucleotide sequence ID" value="NZ_QPII01000017.1"/>
</dbReference>
<name>A0A368TR45_9GAMM</name>
<organism evidence="5 6">
    <name type="scientific">Billgrantia montanilacus</name>
    <dbReference type="NCBI Taxonomy" id="2282305"/>
    <lineage>
        <taxon>Bacteria</taxon>
        <taxon>Pseudomonadati</taxon>
        <taxon>Pseudomonadota</taxon>
        <taxon>Gammaproteobacteria</taxon>
        <taxon>Oceanospirillales</taxon>
        <taxon>Halomonadaceae</taxon>
        <taxon>Billgrantia</taxon>
    </lineage>
</organism>
<accession>A0A368TR45</accession>
<reference evidence="5 6" key="1">
    <citation type="submission" date="2018-07" db="EMBL/GenBank/DDBJ databases">
        <title>Halomonas montanilacus sp. nov., isolated from Lake Pengyan on Tibetan Plateau.</title>
        <authorList>
            <person name="Lu H."/>
            <person name="Xing P."/>
            <person name="Wu Q."/>
        </authorList>
    </citation>
    <scope>NUCLEOTIDE SEQUENCE [LARGE SCALE GENOMIC DNA]</scope>
    <source>
        <strain evidence="5 6">PYC7W</strain>
    </source>
</reference>
<dbReference type="Gene3D" id="3.20.20.450">
    <property type="entry name" value="EAL domain"/>
    <property type="match status" value="1"/>
</dbReference>
<feature type="domain" description="GGDEF" evidence="3">
    <location>
        <begin position="421"/>
        <end position="572"/>
    </location>
</feature>
<dbReference type="InterPro" id="IPR001633">
    <property type="entry name" value="EAL_dom"/>
</dbReference>
<gene>
    <name evidence="5" type="ORF">DU505_18170</name>
</gene>
<dbReference type="InterPro" id="IPR046342">
    <property type="entry name" value="CBS_dom_sf"/>
</dbReference>
<dbReference type="Pfam" id="PF00571">
    <property type="entry name" value="CBS"/>
    <property type="match status" value="1"/>
</dbReference>
<dbReference type="Gene3D" id="3.30.70.270">
    <property type="match status" value="1"/>
</dbReference>
<dbReference type="SUPFAM" id="SSF55073">
    <property type="entry name" value="Nucleotide cyclase"/>
    <property type="match status" value="1"/>
</dbReference>